<evidence type="ECO:0008006" key="3">
    <source>
        <dbReference type="Google" id="ProtNLM"/>
    </source>
</evidence>
<gene>
    <name evidence="1" type="ORF">H9888_03550</name>
</gene>
<comment type="caution">
    <text evidence="1">The sequence shown here is derived from an EMBL/GenBank/DDBJ whole genome shotgun (WGS) entry which is preliminary data.</text>
</comment>
<organism evidence="1 2">
    <name type="scientific">Candidatus Rikenella faecigallinarum</name>
    <dbReference type="NCBI Taxonomy" id="2838745"/>
    <lineage>
        <taxon>Bacteria</taxon>
        <taxon>Pseudomonadati</taxon>
        <taxon>Bacteroidota</taxon>
        <taxon>Bacteroidia</taxon>
        <taxon>Bacteroidales</taxon>
        <taxon>Rikenellaceae</taxon>
        <taxon>Rikenella</taxon>
    </lineage>
</organism>
<accession>A0A9D1QE67</accession>
<dbReference type="Proteomes" id="UP000823926">
    <property type="component" value="Unassembled WGS sequence"/>
</dbReference>
<dbReference type="AlphaFoldDB" id="A0A9D1QE67"/>
<proteinExistence type="predicted"/>
<dbReference type="SUPFAM" id="SSF56925">
    <property type="entry name" value="OMPA-like"/>
    <property type="match status" value="1"/>
</dbReference>
<name>A0A9D1QE67_9BACT</name>
<dbReference type="EMBL" id="DXHL01000019">
    <property type="protein sequence ID" value="HIW10557.1"/>
    <property type="molecule type" value="Genomic_DNA"/>
</dbReference>
<protein>
    <recommendedName>
        <fullName evidence="3">Outer membrane protein beta-barrel domain-containing protein</fullName>
    </recommendedName>
</protein>
<dbReference type="InterPro" id="IPR011250">
    <property type="entry name" value="OMP/PagP_B-barrel"/>
</dbReference>
<reference evidence="1" key="1">
    <citation type="journal article" date="2021" name="PeerJ">
        <title>Extensive microbial diversity within the chicken gut microbiome revealed by metagenomics and culture.</title>
        <authorList>
            <person name="Gilroy R."/>
            <person name="Ravi A."/>
            <person name="Getino M."/>
            <person name="Pursley I."/>
            <person name="Horton D.L."/>
            <person name="Alikhan N.F."/>
            <person name="Baker D."/>
            <person name="Gharbi K."/>
            <person name="Hall N."/>
            <person name="Watson M."/>
            <person name="Adriaenssens E.M."/>
            <person name="Foster-Nyarko E."/>
            <person name="Jarju S."/>
            <person name="Secka A."/>
            <person name="Antonio M."/>
            <person name="Oren A."/>
            <person name="Chaudhuri R.R."/>
            <person name="La Ragione R."/>
            <person name="Hildebrand F."/>
            <person name="Pallen M.J."/>
        </authorList>
    </citation>
    <scope>NUCLEOTIDE SEQUENCE</scope>
    <source>
        <strain evidence="1">ChiBcec15-1070</strain>
    </source>
</reference>
<evidence type="ECO:0000313" key="1">
    <source>
        <dbReference type="EMBL" id="HIW10557.1"/>
    </source>
</evidence>
<reference evidence="1" key="2">
    <citation type="submission" date="2021-04" db="EMBL/GenBank/DDBJ databases">
        <authorList>
            <person name="Gilroy R."/>
        </authorList>
    </citation>
    <scope>NUCLEOTIDE SEQUENCE</scope>
    <source>
        <strain evidence="1">ChiBcec15-1070</strain>
    </source>
</reference>
<sequence length="253" mass="28557">MNVYKFLGFCVVGVMSVTGVWAQSGRIVTPFTPREIDSTGKKVYVQPQRERQSRIAVTFSYGYGAVTSFDSYANKHFPFHYNPLPNEPFPAGRINSNFGTVSIGFNYEITPWLELNIPFVYSHNKGWQECRITDTQDNSGRQVDDWLTLLPSLRINWMRNNWLSLYTRAGIGLGIGSRWVACDADQTTKALLGYQISPLGVEMGKGKLCFFVEGGYGFTGYVTAGLKLKVGKVLKDGRTSTGRQVNWYDKYLY</sequence>
<evidence type="ECO:0000313" key="2">
    <source>
        <dbReference type="Proteomes" id="UP000823926"/>
    </source>
</evidence>